<evidence type="ECO:0000256" key="3">
    <source>
        <dbReference type="ARBA" id="ARBA00022475"/>
    </source>
</evidence>
<dbReference type="InterPro" id="IPR000620">
    <property type="entry name" value="EamA_dom"/>
</dbReference>
<evidence type="ECO:0000256" key="2">
    <source>
        <dbReference type="ARBA" id="ARBA00007362"/>
    </source>
</evidence>
<evidence type="ECO:0000256" key="1">
    <source>
        <dbReference type="ARBA" id="ARBA00004651"/>
    </source>
</evidence>
<dbReference type="Pfam" id="PF00892">
    <property type="entry name" value="EamA"/>
    <property type="match status" value="2"/>
</dbReference>
<feature type="transmembrane region" description="Helical" evidence="12">
    <location>
        <begin position="240"/>
        <end position="258"/>
    </location>
</feature>
<comment type="subcellular location">
    <subcellularLocation>
        <location evidence="1">Cell membrane</location>
        <topology evidence="1">Multi-pass membrane protein</topology>
    </subcellularLocation>
</comment>
<comment type="similarity">
    <text evidence="2">Belongs to the EamA transporter family.</text>
</comment>
<keyword evidence="11 12" id="KW-0472">Membrane</keyword>
<keyword evidence="5" id="KW-0997">Cell inner membrane</keyword>
<evidence type="ECO:0000313" key="14">
    <source>
        <dbReference type="EMBL" id="SYX86650.1"/>
    </source>
</evidence>
<feature type="transmembrane region" description="Helical" evidence="12">
    <location>
        <begin position="61"/>
        <end position="79"/>
    </location>
</feature>
<evidence type="ECO:0000256" key="9">
    <source>
        <dbReference type="ARBA" id="ARBA00022989"/>
    </source>
</evidence>
<dbReference type="Gene3D" id="1.10.3730.20">
    <property type="match status" value="2"/>
</dbReference>
<proteinExistence type="inferred from homology"/>
<keyword evidence="3" id="KW-1003">Cell membrane</keyword>
<feature type="domain" description="EamA" evidence="13">
    <location>
        <begin position="155"/>
        <end position="282"/>
    </location>
</feature>
<dbReference type="InterPro" id="IPR037185">
    <property type="entry name" value="EmrE-like"/>
</dbReference>
<keyword evidence="4" id="KW-0444">Lipid biosynthesis</keyword>
<gene>
    <name evidence="14" type="ORF">PBLR_15076</name>
</gene>
<dbReference type="GO" id="GO:0009103">
    <property type="term" value="P:lipopolysaccharide biosynthetic process"/>
    <property type="evidence" value="ECO:0007669"/>
    <property type="project" value="UniProtKB-KW"/>
</dbReference>
<name>A0A383RI62_PAEAL</name>
<dbReference type="PANTHER" id="PTHR30561:SF9">
    <property type="entry name" value="4-AMINO-4-DEOXY-L-ARABINOSE-PHOSPHOUNDECAPRENOL FLIPPASE SUBUNIT ARNF-RELATED"/>
    <property type="match status" value="1"/>
</dbReference>
<dbReference type="RefSeq" id="WP_138188515.1">
    <property type="nucleotide sequence ID" value="NZ_LS992241.1"/>
</dbReference>
<evidence type="ECO:0000256" key="4">
    <source>
        <dbReference type="ARBA" id="ARBA00022516"/>
    </source>
</evidence>
<evidence type="ECO:0000256" key="10">
    <source>
        <dbReference type="ARBA" id="ARBA00023098"/>
    </source>
</evidence>
<evidence type="ECO:0000256" key="12">
    <source>
        <dbReference type="SAM" id="Phobius"/>
    </source>
</evidence>
<feature type="transmembrane region" description="Helical" evidence="12">
    <location>
        <begin position="147"/>
        <end position="166"/>
    </location>
</feature>
<keyword evidence="9 12" id="KW-1133">Transmembrane helix</keyword>
<dbReference type="InterPro" id="IPR000390">
    <property type="entry name" value="Small_drug/metabolite_transptr"/>
</dbReference>
<keyword evidence="6" id="KW-0441">Lipid A biosynthesis</keyword>
<evidence type="ECO:0000259" key="13">
    <source>
        <dbReference type="Pfam" id="PF00892"/>
    </source>
</evidence>
<dbReference type="PANTHER" id="PTHR30561">
    <property type="entry name" value="SMR FAMILY PROTON-DEPENDENT DRUG EFFLUX TRANSPORTER SUGE"/>
    <property type="match status" value="1"/>
</dbReference>
<organism evidence="14 15">
    <name type="scientific">Paenibacillus alvei</name>
    <name type="common">Bacillus alvei</name>
    <dbReference type="NCBI Taxonomy" id="44250"/>
    <lineage>
        <taxon>Bacteria</taxon>
        <taxon>Bacillati</taxon>
        <taxon>Bacillota</taxon>
        <taxon>Bacilli</taxon>
        <taxon>Bacillales</taxon>
        <taxon>Paenibacillaceae</taxon>
        <taxon>Paenibacillus</taxon>
    </lineage>
</organism>
<protein>
    <submittedName>
        <fullName evidence="14">Uncharacterized membrane protein</fullName>
    </submittedName>
</protein>
<evidence type="ECO:0000256" key="11">
    <source>
        <dbReference type="ARBA" id="ARBA00023136"/>
    </source>
</evidence>
<dbReference type="SUPFAM" id="SSF103481">
    <property type="entry name" value="Multidrug resistance efflux transporter EmrE"/>
    <property type="match status" value="2"/>
</dbReference>
<dbReference type="Proteomes" id="UP000304148">
    <property type="component" value="Chromosome"/>
</dbReference>
<evidence type="ECO:0000256" key="5">
    <source>
        <dbReference type="ARBA" id="ARBA00022519"/>
    </source>
</evidence>
<evidence type="ECO:0000256" key="7">
    <source>
        <dbReference type="ARBA" id="ARBA00022692"/>
    </source>
</evidence>
<dbReference type="EMBL" id="LS992241">
    <property type="protein sequence ID" value="SYX86650.1"/>
    <property type="molecule type" value="Genomic_DNA"/>
</dbReference>
<feature type="transmembrane region" description="Helical" evidence="12">
    <location>
        <begin position="213"/>
        <end position="234"/>
    </location>
</feature>
<sequence length="284" mass="31561">MAIYAFLLVIASAFAHAAWNMFAKRSIHKESFLFCLHGLATVVFMPFFIHDLVIMHWTWTNGLLLVVSLLLQGIYLWLVSKAYQIGDLSKVYPMMRGTAALIVPIVSVVLYQESMSLVGWLGWLLIVGGLFALSGMFSSKEPRDRTWWLTLAITTTVGLCTASYTLTDKMVVQFFSPLGLIQISNLGALLFLAPSVLRTKRLRKEWRINWRTIVLGSVVSPGSYLLFLFAMTLGPLAHMAPIREFSIVIGTLLGIVVLKEQQGWTRIATSGVVAAGMALISMWG</sequence>
<evidence type="ECO:0000313" key="15">
    <source>
        <dbReference type="Proteomes" id="UP000304148"/>
    </source>
</evidence>
<feature type="transmembrane region" description="Helical" evidence="12">
    <location>
        <begin position="32"/>
        <end position="49"/>
    </location>
</feature>
<accession>A0A383RI62</accession>
<keyword evidence="10" id="KW-0443">Lipid metabolism</keyword>
<feature type="transmembrane region" description="Helical" evidence="12">
    <location>
        <begin position="172"/>
        <end position="192"/>
    </location>
</feature>
<feature type="transmembrane region" description="Helical" evidence="12">
    <location>
        <begin position="6"/>
        <end position="23"/>
    </location>
</feature>
<keyword evidence="7 12" id="KW-0812">Transmembrane</keyword>
<feature type="transmembrane region" description="Helical" evidence="12">
    <location>
        <begin position="91"/>
        <end position="111"/>
    </location>
</feature>
<evidence type="ECO:0000256" key="6">
    <source>
        <dbReference type="ARBA" id="ARBA00022556"/>
    </source>
</evidence>
<feature type="domain" description="EamA" evidence="13">
    <location>
        <begin position="5"/>
        <end position="134"/>
    </location>
</feature>
<dbReference type="AlphaFoldDB" id="A0A383RI62"/>
<keyword evidence="8" id="KW-0448">Lipopolysaccharide biosynthesis</keyword>
<feature type="transmembrane region" description="Helical" evidence="12">
    <location>
        <begin position="117"/>
        <end position="135"/>
    </location>
</feature>
<dbReference type="GO" id="GO:0022857">
    <property type="term" value="F:transmembrane transporter activity"/>
    <property type="evidence" value="ECO:0007669"/>
    <property type="project" value="InterPro"/>
</dbReference>
<reference evidence="15" key="1">
    <citation type="submission" date="2018-08" db="EMBL/GenBank/DDBJ databases">
        <authorList>
            <person name="Chevrot R."/>
        </authorList>
    </citation>
    <scope>NUCLEOTIDE SEQUENCE [LARGE SCALE GENOMIC DNA]</scope>
</reference>
<dbReference type="GO" id="GO:0005886">
    <property type="term" value="C:plasma membrane"/>
    <property type="evidence" value="ECO:0007669"/>
    <property type="project" value="UniProtKB-SubCell"/>
</dbReference>
<evidence type="ECO:0000256" key="8">
    <source>
        <dbReference type="ARBA" id="ARBA00022985"/>
    </source>
</evidence>